<proteinExistence type="predicted"/>
<evidence type="ECO:0000313" key="1">
    <source>
        <dbReference type="EMBL" id="THV01762.1"/>
    </source>
</evidence>
<organism evidence="1 2">
    <name type="scientific">Dendrothele bispora (strain CBS 962.96)</name>
    <dbReference type="NCBI Taxonomy" id="1314807"/>
    <lineage>
        <taxon>Eukaryota</taxon>
        <taxon>Fungi</taxon>
        <taxon>Dikarya</taxon>
        <taxon>Basidiomycota</taxon>
        <taxon>Agaricomycotina</taxon>
        <taxon>Agaricomycetes</taxon>
        <taxon>Agaricomycetidae</taxon>
        <taxon>Agaricales</taxon>
        <taxon>Agaricales incertae sedis</taxon>
        <taxon>Dendrothele</taxon>
    </lineage>
</organism>
<dbReference type="EMBL" id="ML179085">
    <property type="protein sequence ID" value="THV01762.1"/>
    <property type="molecule type" value="Genomic_DNA"/>
</dbReference>
<reference evidence="1 2" key="1">
    <citation type="journal article" date="2019" name="Nat. Ecol. Evol.">
        <title>Megaphylogeny resolves global patterns of mushroom evolution.</title>
        <authorList>
            <person name="Varga T."/>
            <person name="Krizsan K."/>
            <person name="Foldi C."/>
            <person name="Dima B."/>
            <person name="Sanchez-Garcia M."/>
            <person name="Sanchez-Ramirez S."/>
            <person name="Szollosi G.J."/>
            <person name="Szarkandi J.G."/>
            <person name="Papp V."/>
            <person name="Albert L."/>
            <person name="Andreopoulos W."/>
            <person name="Angelini C."/>
            <person name="Antonin V."/>
            <person name="Barry K.W."/>
            <person name="Bougher N.L."/>
            <person name="Buchanan P."/>
            <person name="Buyck B."/>
            <person name="Bense V."/>
            <person name="Catcheside P."/>
            <person name="Chovatia M."/>
            <person name="Cooper J."/>
            <person name="Damon W."/>
            <person name="Desjardin D."/>
            <person name="Finy P."/>
            <person name="Geml J."/>
            <person name="Haridas S."/>
            <person name="Hughes K."/>
            <person name="Justo A."/>
            <person name="Karasinski D."/>
            <person name="Kautmanova I."/>
            <person name="Kiss B."/>
            <person name="Kocsube S."/>
            <person name="Kotiranta H."/>
            <person name="LaButti K.M."/>
            <person name="Lechner B.E."/>
            <person name="Liimatainen K."/>
            <person name="Lipzen A."/>
            <person name="Lukacs Z."/>
            <person name="Mihaltcheva S."/>
            <person name="Morgado L.N."/>
            <person name="Niskanen T."/>
            <person name="Noordeloos M.E."/>
            <person name="Ohm R.A."/>
            <person name="Ortiz-Santana B."/>
            <person name="Ovrebo C."/>
            <person name="Racz N."/>
            <person name="Riley R."/>
            <person name="Savchenko A."/>
            <person name="Shiryaev A."/>
            <person name="Soop K."/>
            <person name="Spirin V."/>
            <person name="Szebenyi C."/>
            <person name="Tomsovsky M."/>
            <person name="Tulloss R.E."/>
            <person name="Uehling J."/>
            <person name="Grigoriev I.V."/>
            <person name="Vagvolgyi C."/>
            <person name="Papp T."/>
            <person name="Martin F.M."/>
            <person name="Miettinen O."/>
            <person name="Hibbett D.S."/>
            <person name="Nagy L.G."/>
        </authorList>
    </citation>
    <scope>NUCLEOTIDE SEQUENCE [LARGE SCALE GENOMIC DNA]</scope>
    <source>
        <strain evidence="1 2">CBS 962.96</strain>
    </source>
</reference>
<accession>A0A4S8MGW8</accession>
<dbReference type="AlphaFoldDB" id="A0A4S8MGW8"/>
<sequence length="701" mass="78269">MAHISCNDKFAPQTLIKQAIPVKECTLTLNKHGLRRDGRTHFVSCSGWKPNWRDDHCSYNIPNGVDEELLIKLFESAPIEGKSLMSTCSRIVPSRVGLTASRNCSKVFFLVFNHSKLSSSKMVKHKCKAYRTIFVPTDKTVQMACIIYKVGPAHSHPALPLSKPSKTAKELYRRCVEAAGIVGTTARLVEQEKAKMFPKGHGLEGALALYDADQELPISERYVHGIEIHSSTKVIFTFNPTLIALIHETIQFESDGTFKRVEGEFDEYELTTWASGINFAVTIGHIYFNWKNQATYKAIYDGLQKHVGMITGQPIRFHVLQKGGNIQAVGTDMELAELQGMGDSFVALNEPEHSKILDPTSEEIMKHISKICITHFKRGVHDLRSLVSNDEYNHLMNVPYLESKIAISEFTEWVKQKKSKKISDWWNHKLQAFILSGIIQCCSKMSAESWVLTNSTTNINKDMHSFTNKHTGTKKSLVEAILSARKLDNEVAAQLLLSKKTGILKNPANSIYDRMTRNATRHSSVARKKAERELLEVLCQKYGLDKHVWVLNMGDSTDSQRLLETVLGIICSECETSVWILETNPAPIYSESSNRASSATQLNLSNMDSNHGSSNGIQQLDLLDMNLTNFYQSVPMNPGPMSSDLYGHQSSSMPLFGIPDNQLVLDTDMFASGQSWDNIVNGFFGEGSSTGSAMMSGIVFP</sequence>
<keyword evidence="2" id="KW-1185">Reference proteome</keyword>
<dbReference type="Proteomes" id="UP000297245">
    <property type="component" value="Unassembled WGS sequence"/>
</dbReference>
<protein>
    <submittedName>
        <fullName evidence="1">Uncharacterized protein</fullName>
    </submittedName>
</protein>
<name>A0A4S8MGW8_DENBC</name>
<evidence type="ECO:0000313" key="2">
    <source>
        <dbReference type="Proteomes" id="UP000297245"/>
    </source>
</evidence>
<dbReference type="OrthoDB" id="3028417at2759"/>
<gene>
    <name evidence="1" type="ORF">K435DRAFT_793088</name>
</gene>